<feature type="region of interest" description="Disordered" evidence="2">
    <location>
        <begin position="357"/>
        <end position="406"/>
    </location>
</feature>
<keyword evidence="4" id="KW-1185">Reference proteome</keyword>
<evidence type="ECO:0000313" key="4">
    <source>
        <dbReference type="Proteomes" id="UP000509510"/>
    </source>
</evidence>
<dbReference type="PANTHER" id="PTHR42041">
    <property type="entry name" value="DNA ENDONUCLEASE ACTIVATOR CTP1 C-TERMINAL DOMAIN-CONTAINING PROTEIN"/>
    <property type="match status" value="1"/>
</dbReference>
<feature type="region of interest" description="Disordered" evidence="2">
    <location>
        <begin position="580"/>
        <end position="640"/>
    </location>
</feature>
<keyword evidence="1" id="KW-0175">Coiled coil</keyword>
<feature type="compositionally biased region" description="Basic and acidic residues" evidence="2">
    <location>
        <begin position="370"/>
        <end position="379"/>
    </location>
</feature>
<dbReference type="Proteomes" id="UP000509510">
    <property type="component" value="Chromosome V"/>
</dbReference>
<feature type="region of interest" description="Disordered" evidence="2">
    <location>
        <begin position="483"/>
        <end position="567"/>
    </location>
</feature>
<feature type="coiled-coil region" evidence="1">
    <location>
        <begin position="79"/>
        <end position="222"/>
    </location>
</feature>
<feature type="compositionally biased region" description="Low complexity" evidence="2">
    <location>
        <begin position="590"/>
        <end position="601"/>
    </location>
</feature>
<feature type="region of interest" description="Disordered" evidence="2">
    <location>
        <begin position="264"/>
        <end position="300"/>
    </location>
</feature>
<feature type="compositionally biased region" description="Acidic residues" evidence="2">
    <location>
        <begin position="483"/>
        <end position="514"/>
    </location>
</feature>
<dbReference type="GeneID" id="55996558"/>
<dbReference type="OrthoDB" id="4495335at2759"/>
<feature type="compositionally biased region" description="Polar residues" evidence="2">
    <location>
        <begin position="63"/>
        <end position="77"/>
    </location>
</feature>
<feature type="region of interest" description="Disordered" evidence="2">
    <location>
        <begin position="1"/>
        <end position="44"/>
    </location>
</feature>
<feature type="compositionally biased region" description="Basic and acidic residues" evidence="2">
    <location>
        <begin position="286"/>
        <end position="300"/>
    </location>
</feature>
<protein>
    <submittedName>
        <fullName evidence="3">Uncharacterized protein</fullName>
    </submittedName>
</protein>
<dbReference type="KEGG" id="trg:TRUGW13939_09074"/>
<evidence type="ECO:0000256" key="1">
    <source>
        <dbReference type="SAM" id="Coils"/>
    </source>
</evidence>
<dbReference type="AlphaFoldDB" id="A0A7H8R7P4"/>
<sequence>MDSSPSLKPHSPTKTPLYPASPDRINQQRLVGSPSLPSDLHPKSSEVQARIAFLNGLARSGSPAPNGQHSSSASATAALQRAILGREEAESALARADAELSEAQSRERRISERLESLLEELQTTRERQAHERTLFEKEVRKARKEAFRAGSTLVKIQEELKLSKSENRTLKDDVRAEREAKENAKQEAFERAYALAGITEELQSLKDQLRAMEAANQSSLQLEVDPIYENNEKPQVDYADQATCTTPVSRRPKRSADASELLITASQNIHEEETPTKKPRLSRRVSNKENEDPEELQRKTDIIEDLKAEIKFAQRQREKADEMIHFMKMECQFKRCSCRIAESQGYNYVHDKEWHKRSQERSASQPSEEQQIHARDETPARSAHSPFESPATAMTPPTPEYREPDLAKDMHSTEDPEIAFCPTTGTFVSIPSPHAEMPDRPSEGPLVLPNADEIASPRFENPAVPTIEHDDLRPDIAHESYEVDPVESEIPLDEPLEYDPVDPIDPIQNDDDYVTESQPSEKLPQPLPITPTEQSTNMREESITRTIPLQTEPRRSQNLSAVIPGTPVTREEALAQIRARRGRARSIVKRSASTSEATARAQVQGSTKTKRIPGMTHSDTRSEPDVGDRRDYSAPVRRRY</sequence>
<dbReference type="RefSeq" id="XP_035348092.1">
    <property type="nucleotide sequence ID" value="XM_035492199.1"/>
</dbReference>
<organism evidence="3 4">
    <name type="scientific">Talaromyces rugulosus</name>
    <name type="common">Penicillium rugulosum</name>
    <dbReference type="NCBI Taxonomy" id="121627"/>
    <lineage>
        <taxon>Eukaryota</taxon>
        <taxon>Fungi</taxon>
        <taxon>Dikarya</taxon>
        <taxon>Ascomycota</taxon>
        <taxon>Pezizomycotina</taxon>
        <taxon>Eurotiomycetes</taxon>
        <taxon>Eurotiomycetidae</taxon>
        <taxon>Eurotiales</taxon>
        <taxon>Trichocomaceae</taxon>
        <taxon>Talaromyces</taxon>
        <taxon>Talaromyces sect. Islandici</taxon>
    </lineage>
</organism>
<feature type="region of interest" description="Disordered" evidence="2">
    <location>
        <begin position="57"/>
        <end position="78"/>
    </location>
</feature>
<accession>A0A7H8R7P4</accession>
<name>A0A7H8R7P4_TALRU</name>
<reference evidence="4" key="1">
    <citation type="submission" date="2020-06" db="EMBL/GenBank/DDBJ databases">
        <title>A chromosome-scale genome assembly of Talaromyces rugulosus W13939.</title>
        <authorList>
            <person name="Wang B."/>
            <person name="Guo L."/>
            <person name="Ye K."/>
            <person name="Wang L."/>
        </authorList>
    </citation>
    <scope>NUCLEOTIDE SEQUENCE [LARGE SCALE GENOMIC DNA]</scope>
    <source>
        <strain evidence="4">W13939</strain>
    </source>
</reference>
<evidence type="ECO:0000256" key="2">
    <source>
        <dbReference type="SAM" id="MobiDB-lite"/>
    </source>
</evidence>
<gene>
    <name evidence="3" type="ORF">TRUGW13939_09074</name>
</gene>
<proteinExistence type="predicted"/>
<evidence type="ECO:0000313" key="3">
    <source>
        <dbReference type="EMBL" id="QKX61918.1"/>
    </source>
</evidence>
<dbReference type="EMBL" id="CP055902">
    <property type="protein sequence ID" value="QKX61918.1"/>
    <property type="molecule type" value="Genomic_DNA"/>
</dbReference>
<feature type="compositionally biased region" description="Basic and acidic residues" evidence="2">
    <location>
        <begin position="618"/>
        <end position="632"/>
    </location>
</feature>
<dbReference type="PANTHER" id="PTHR42041:SF1">
    <property type="entry name" value="DNA ENDONUCLEASE ACTIVATOR CTP1 C-TERMINAL DOMAIN-CONTAINING PROTEIN"/>
    <property type="match status" value="1"/>
</dbReference>